<accession>A0A8H8REC7</accession>
<evidence type="ECO:0000256" key="1">
    <source>
        <dbReference type="ARBA" id="ARBA00023002"/>
    </source>
</evidence>
<dbReference type="EMBL" id="QGMJ01000896">
    <property type="protein sequence ID" value="TVY32963.1"/>
    <property type="molecule type" value="Genomic_DNA"/>
</dbReference>
<dbReference type="Gene3D" id="3.20.20.100">
    <property type="entry name" value="NADP-dependent oxidoreductase domain"/>
    <property type="match status" value="1"/>
</dbReference>
<comment type="caution">
    <text evidence="3">The sequence shown here is derived from an EMBL/GenBank/DDBJ whole genome shotgun (WGS) entry which is preliminary data.</text>
</comment>
<dbReference type="InterPro" id="IPR023210">
    <property type="entry name" value="NADP_OxRdtase_dom"/>
</dbReference>
<keyword evidence="1" id="KW-0560">Oxidoreductase</keyword>
<feature type="domain" description="NADP-dependent oxidoreductase" evidence="2">
    <location>
        <begin position="7"/>
        <end position="176"/>
    </location>
</feature>
<dbReference type="Proteomes" id="UP000462212">
    <property type="component" value="Unassembled WGS sequence"/>
</dbReference>
<dbReference type="PANTHER" id="PTHR43364">
    <property type="entry name" value="NADH-SPECIFIC METHYLGLYOXAL REDUCTASE-RELATED"/>
    <property type="match status" value="1"/>
</dbReference>
<evidence type="ECO:0000313" key="3">
    <source>
        <dbReference type="EMBL" id="TVY32963.1"/>
    </source>
</evidence>
<dbReference type="OrthoDB" id="48988at2759"/>
<dbReference type="Pfam" id="PF00248">
    <property type="entry name" value="Aldo_ket_red"/>
    <property type="match status" value="1"/>
</dbReference>
<organism evidence="3 4">
    <name type="scientific">Lachnellula subtilissima</name>
    <dbReference type="NCBI Taxonomy" id="602034"/>
    <lineage>
        <taxon>Eukaryota</taxon>
        <taxon>Fungi</taxon>
        <taxon>Dikarya</taxon>
        <taxon>Ascomycota</taxon>
        <taxon>Pezizomycotina</taxon>
        <taxon>Leotiomycetes</taxon>
        <taxon>Helotiales</taxon>
        <taxon>Lachnaceae</taxon>
        <taxon>Lachnellula</taxon>
    </lineage>
</organism>
<dbReference type="InterPro" id="IPR050523">
    <property type="entry name" value="AKR_Detox_Biosynth"/>
</dbReference>
<proteinExistence type="predicted"/>
<dbReference type="AlphaFoldDB" id="A0A8H8REC7"/>
<gene>
    <name evidence="3" type="primary">sirO_1</name>
    <name evidence="3" type="ORF">LSUB1_G006629</name>
</gene>
<reference evidence="3 4" key="1">
    <citation type="submission" date="2018-05" db="EMBL/GenBank/DDBJ databases">
        <title>Genome sequencing and assembly of the regulated plant pathogen Lachnellula willkommii and related sister species for the development of diagnostic species identification markers.</title>
        <authorList>
            <person name="Giroux E."/>
            <person name="Bilodeau G."/>
        </authorList>
    </citation>
    <scope>NUCLEOTIDE SEQUENCE [LARGE SCALE GENOMIC DNA]</scope>
    <source>
        <strain evidence="3 4">CBS 197.66</strain>
    </source>
</reference>
<keyword evidence="4" id="KW-1185">Reference proteome</keyword>
<dbReference type="InterPro" id="IPR036812">
    <property type="entry name" value="NAD(P)_OxRdtase_dom_sf"/>
</dbReference>
<dbReference type="PANTHER" id="PTHR43364:SF4">
    <property type="entry name" value="NAD(P)-LINKED OXIDOREDUCTASE SUPERFAMILY PROTEIN"/>
    <property type="match status" value="1"/>
</dbReference>
<dbReference type="GO" id="GO:0016491">
    <property type="term" value="F:oxidoreductase activity"/>
    <property type="evidence" value="ECO:0007669"/>
    <property type="project" value="UniProtKB-KW"/>
</dbReference>
<dbReference type="SUPFAM" id="SSF51430">
    <property type="entry name" value="NAD(P)-linked oxidoreductase"/>
    <property type="match status" value="1"/>
</dbReference>
<evidence type="ECO:0000313" key="4">
    <source>
        <dbReference type="Proteomes" id="UP000462212"/>
    </source>
</evidence>
<name>A0A8H8REC7_9HELO</name>
<sequence>MPALPQIVFGGASLGHEFPTEESVQEVLTLLKDLKITKIDTAARYPPTNHGMSEKLLGITHAASQGFAISTKIFTTGGDGSGELDRASIQKSFSTSLERLGVDQVDILYIHRPDPTTPLKVQAAAFDELFEGKFKRLGLSNFKPELLQKYLDVCDENDFVKPTVYQGDYNVIIRGKNFHQKTPRPLKDHEKFRRQAIVAATDLIL</sequence>
<evidence type="ECO:0000259" key="2">
    <source>
        <dbReference type="Pfam" id="PF00248"/>
    </source>
</evidence>
<protein>
    <submittedName>
        <fullName evidence="3">Oxidoreductase</fullName>
    </submittedName>
</protein>